<feature type="compositionally biased region" description="Basic and acidic residues" evidence="1">
    <location>
        <begin position="44"/>
        <end position="58"/>
    </location>
</feature>
<dbReference type="EnsemblPlants" id="EMT17988">
    <property type="protein sequence ID" value="EMT17988"/>
    <property type="gene ID" value="F775_09085"/>
</dbReference>
<evidence type="ECO:0000256" key="1">
    <source>
        <dbReference type="SAM" id="MobiDB-lite"/>
    </source>
</evidence>
<protein>
    <submittedName>
        <fullName evidence="2">Uncharacterized protein</fullName>
    </submittedName>
</protein>
<evidence type="ECO:0000313" key="2">
    <source>
        <dbReference type="EnsemblPlants" id="EMT17988"/>
    </source>
</evidence>
<reference evidence="2" key="1">
    <citation type="submission" date="2015-06" db="UniProtKB">
        <authorList>
            <consortium name="EnsemblPlants"/>
        </authorList>
    </citation>
    <scope>IDENTIFICATION</scope>
</reference>
<sequence>MGLKFPSDLRGDRASCGKKGKNSSDHPLKSDEESGLDGQAVAQHGRERNKKVITDREKRGALFTPRTCHDRRHQIQLLVSVPDPFSATYIMSKMYPFKNTHMSGSYNLLTTDPKKKALKVIRRPTTIAGHRKVSAGGQSYCGASAACFEVLFPALLPRPSSCFNARCSHRLHEECTKQEQGFHQNLWSNARVKILSRLSLKIVHNNGIMSKSMPRLDP</sequence>
<organism evidence="2">
    <name type="scientific">Aegilops tauschii</name>
    <name type="common">Tausch's goatgrass</name>
    <name type="synonym">Aegilops squarrosa</name>
    <dbReference type="NCBI Taxonomy" id="37682"/>
    <lineage>
        <taxon>Eukaryota</taxon>
        <taxon>Viridiplantae</taxon>
        <taxon>Streptophyta</taxon>
        <taxon>Embryophyta</taxon>
        <taxon>Tracheophyta</taxon>
        <taxon>Spermatophyta</taxon>
        <taxon>Magnoliopsida</taxon>
        <taxon>Liliopsida</taxon>
        <taxon>Poales</taxon>
        <taxon>Poaceae</taxon>
        <taxon>BOP clade</taxon>
        <taxon>Pooideae</taxon>
        <taxon>Triticodae</taxon>
        <taxon>Triticeae</taxon>
        <taxon>Triticinae</taxon>
        <taxon>Aegilops</taxon>
    </lineage>
</organism>
<feature type="compositionally biased region" description="Basic and acidic residues" evidence="1">
    <location>
        <begin position="22"/>
        <end position="32"/>
    </location>
</feature>
<proteinExistence type="predicted"/>
<feature type="region of interest" description="Disordered" evidence="1">
    <location>
        <begin position="1"/>
        <end position="58"/>
    </location>
</feature>
<accession>N1R0K0</accession>
<dbReference type="AlphaFoldDB" id="N1R0K0"/>
<name>N1R0K0_AEGTA</name>